<comment type="caution">
    <text evidence="9">The sequence shown here is derived from an EMBL/GenBank/DDBJ whole genome shotgun (WGS) entry which is preliminary data.</text>
</comment>
<dbReference type="EMBL" id="WHVB01000011">
    <property type="protein sequence ID" value="KAF8478523.1"/>
    <property type="molecule type" value="Genomic_DNA"/>
</dbReference>
<evidence type="ECO:0000256" key="5">
    <source>
        <dbReference type="ARBA" id="ARBA00022840"/>
    </source>
</evidence>
<dbReference type="InterPro" id="IPR012795">
    <property type="entry name" value="tRNA_Ile_lys_synt_N"/>
</dbReference>
<evidence type="ECO:0000313" key="10">
    <source>
        <dbReference type="Proteomes" id="UP000759537"/>
    </source>
</evidence>
<dbReference type="EC" id="6.3.4.19" evidence="1"/>
<keyword evidence="3" id="KW-0819">tRNA processing</keyword>
<name>A0A9P5MTK6_9AGAM</name>
<dbReference type="InterPro" id="IPR012094">
    <property type="entry name" value="tRNA_Ile_lys_synt"/>
</dbReference>
<evidence type="ECO:0000256" key="6">
    <source>
        <dbReference type="ARBA" id="ARBA00048539"/>
    </source>
</evidence>
<dbReference type="Proteomes" id="UP000759537">
    <property type="component" value="Unassembled WGS sequence"/>
</dbReference>
<accession>A0A9P5MTK6</accession>
<comment type="catalytic activity">
    <reaction evidence="6">
        <text>cytidine(34) in tRNA(Ile2) + L-lysine + ATP = lysidine(34) in tRNA(Ile2) + AMP + diphosphate + H(+)</text>
        <dbReference type="Rhea" id="RHEA:43744"/>
        <dbReference type="Rhea" id="RHEA-COMP:10625"/>
        <dbReference type="Rhea" id="RHEA-COMP:10670"/>
        <dbReference type="ChEBI" id="CHEBI:15378"/>
        <dbReference type="ChEBI" id="CHEBI:30616"/>
        <dbReference type="ChEBI" id="CHEBI:32551"/>
        <dbReference type="ChEBI" id="CHEBI:33019"/>
        <dbReference type="ChEBI" id="CHEBI:82748"/>
        <dbReference type="ChEBI" id="CHEBI:83665"/>
        <dbReference type="ChEBI" id="CHEBI:456215"/>
        <dbReference type="EC" id="6.3.4.19"/>
    </reaction>
</comment>
<keyword evidence="4" id="KW-0547">Nucleotide-binding</keyword>
<dbReference type="HAMAP" id="MF_01161">
    <property type="entry name" value="tRNA_Ile_lys_synt"/>
    <property type="match status" value="1"/>
</dbReference>
<dbReference type="PANTHER" id="PTHR43033:SF1">
    <property type="entry name" value="TRNA(ILE)-LYSIDINE SYNTHASE-RELATED"/>
    <property type="match status" value="1"/>
</dbReference>
<reference evidence="9" key="1">
    <citation type="submission" date="2019-10" db="EMBL/GenBank/DDBJ databases">
        <authorList>
            <consortium name="DOE Joint Genome Institute"/>
            <person name="Kuo A."/>
            <person name="Miyauchi S."/>
            <person name="Kiss E."/>
            <person name="Drula E."/>
            <person name="Kohler A."/>
            <person name="Sanchez-Garcia M."/>
            <person name="Andreopoulos B."/>
            <person name="Barry K.W."/>
            <person name="Bonito G."/>
            <person name="Buee M."/>
            <person name="Carver A."/>
            <person name="Chen C."/>
            <person name="Cichocki N."/>
            <person name="Clum A."/>
            <person name="Culley D."/>
            <person name="Crous P.W."/>
            <person name="Fauchery L."/>
            <person name="Girlanda M."/>
            <person name="Hayes R."/>
            <person name="Keri Z."/>
            <person name="LaButti K."/>
            <person name="Lipzen A."/>
            <person name="Lombard V."/>
            <person name="Magnuson J."/>
            <person name="Maillard F."/>
            <person name="Morin E."/>
            <person name="Murat C."/>
            <person name="Nolan M."/>
            <person name="Ohm R."/>
            <person name="Pangilinan J."/>
            <person name="Pereira M."/>
            <person name="Perotto S."/>
            <person name="Peter M."/>
            <person name="Riley R."/>
            <person name="Sitrit Y."/>
            <person name="Stielow B."/>
            <person name="Szollosi G."/>
            <person name="Zifcakova L."/>
            <person name="Stursova M."/>
            <person name="Spatafora J.W."/>
            <person name="Tedersoo L."/>
            <person name="Vaario L.-M."/>
            <person name="Yamada A."/>
            <person name="Yan M."/>
            <person name="Wang P."/>
            <person name="Xu J."/>
            <person name="Bruns T."/>
            <person name="Baldrian P."/>
            <person name="Vilgalys R."/>
            <person name="Henrissat B."/>
            <person name="Grigoriev I.V."/>
            <person name="Hibbett D."/>
            <person name="Nagy L.G."/>
            <person name="Martin F.M."/>
        </authorList>
    </citation>
    <scope>NUCLEOTIDE SEQUENCE</scope>
    <source>
        <strain evidence="9">Prilba</strain>
    </source>
</reference>
<evidence type="ECO:0000256" key="3">
    <source>
        <dbReference type="ARBA" id="ARBA00022694"/>
    </source>
</evidence>
<proteinExistence type="inferred from homology"/>
<dbReference type="GO" id="GO:0005524">
    <property type="term" value="F:ATP binding"/>
    <property type="evidence" value="ECO:0007669"/>
    <property type="project" value="UniProtKB-KW"/>
</dbReference>
<evidence type="ECO:0000256" key="1">
    <source>
        <dbReference type="ARBA" id="ARBA00013267"/>
    </source>
</evidence>
<dbReference type="InterPro" id="IPR011063">
    <property type="entry name" value="TilS/TtcA_N"/>
</dbReference>
<evidence type="ECO:0000256" key="2">
    <source>
        <dbReference type="ARBA" id="ARBA00022598"/>
    </source>
</evidence>
<dbReference type="GO" id="GO:0032267">
    <property type="term" value="F:tRNA(Ile)-lysidine synthase activity"/>
    <property type="evidence" value="ECO:0007669"/>
    <property type="project" value="UniProtKB-EC"/>
</dbReference>
<dbReference type="Pfam" id="PF01171">
    <property type="entry name" value="ATP_bind_3"/>
    <property type="match status" value="1"/>
</dbReference>
<dbReference type="AlphaFoldDB" id="A0A9P5MTK6"/>
<keyword evidence="10" id="KW-1185">Reference proteome</keyword>
<organism evidence="9 10">
    <name type="scientific">Russula ochroleuca</name>
    <dbReference type="NCBI Taxonomy" id="152965"/>
    <lineage>
        <taxon>Eukaryota</taxon>
        <taxon>Fungi</taxon>
        <taxon>Dikarya</taxon>
        <taxon>Basidiomycota</taxon>
        <taxon>Agaricomycotina</taxon>
        <taxon>Agaricomycetes</taxon>
        <taxon>Russulales</taxon>
        <taxon>Russulaceae</taxon>
        <taxon>Russula</taxon>
    </lineage>
</organism>
<keyword evidence="5" id="KW-0067">ATP-binding</keyword>
<reference evidence="9" key="2">
    <citation type="journal article" date="2020" name="Nat. Commun.">
        <title>Large-scale genome sequencing of mycorrhizal fungi provides insights into the early evolution of symbiotic traits.</title>
        <authorList>
            <person name="Miyauchi S."/>
            <person name="Kiss E."/>
            <person name="Kuo A."/>
            <person name="Drula E."/>
            <person name="Kohler A."/>
            <person name="Sanchez-Garcia M."/>
            <person name="Morin E."/>
            <person name="Andreopoulos B."/>
            <person name="Barry K.W."/>
            <person name="Bonito G."/>
            <person name="Buee M."/>
            <person name="Carver A."/>
            <person name="Chen C."/>
            <person name="Cichocki N."/>
            <person name="Clum A."/>
            <person name="Culley D."/>
            <person name="Crous P.W."/>
            <person name="Fauchery L."/>
            <person name="Girlanda M."/>
            <person name="Hayes R.D."/>
            <person name="Keri Z."/>
            <person name="LaButti K."/>
            <person name="Lipzen A."/>
            <person name="Lombard V."/>
            <person name="Magnuson J."/>
            <person name="Maillard F."/>
            <person name="Murat C."/>
            <person name="Nolan M."/>
            <person name="Ohm R.A."/>
            <person name="Pangilinan J."/>
            <person name="Pereira M.F."/>
            <person name="Perotto S."/>
            <person name="Peter M."/>
            <person name="Pfister S."/>
            <person name="Riley R."/>
            <person name="Sitrit Y."/>
            <person name="Stielow J.B."/>
            <person name="Szollosi G."/>
            <person name="Zifcakova L."/>
            <person name="Stursova M."/>
            <person name="Spatafora J.W."/>
            <person name="Tedersoo L."/>
            <person name="Vaario L.M."/>
            <person name="Yamada A."/>
            <person name="Yan M."/>
            <person name="Wang P."/>
            <person name="Xu J."/>
            <person name="Bruns T."/>
            <person name="Baldrian P."/>
            <person name="Vilgalys R."/>
            <person name="Dunand C."/>
            <person name="Henrissat B."/>
            <person name="Grigoriev I.V."/>
            <person name="Hibbett D."/>
            <person name="Nagy L.G."/>
            <person name="Martin F.M."/>
        </authorList>
    </citation>
    <scope>NUCLEOTIDE SEQUENCE</scope>
    <source>
        <strain evidence="9">Prilba</strain>
    </source>
</reference>
<dbReference type="InterPro" id="IPR014729">
    <property type="entry name" value="Rossmann-like_a/b/a_fold"/>
</dbReference>
<keyword evidence="2" id="KW-0436">Ligase</keyword>
<dbReference type="GO" id="GO:0008033">
    <property type="term" value="P:tRNA processing"/>
    <property type="evidence" value="ECO:0007669"/>
    <property type="project" value="UniProtKB-KW"/>
</dbReference>
<protein>
    <recommendedName>
        <fullName evidence="1">tRNA(Ile)-lysidine synthetase</fullName>
        <ecNumber evidence="1">6.3.4.19</ecNumber>
    </recommendedName>
</protein>
<sequence length="610" mass="68336">MALSQIRAITNAEFVQMMAKCRPPTGWPSTIAVASSAGPDSTCLLFLLRRMIDWKHKNNPPASSSSSSDSVLPDAILSLHVDHNLQSDAEKMAYAARRAATRFKAAAHAELRVPWGSPSFPPHPRAPTVAGEDEAAASTTIESVARTARYRLMFDAMTKGMTTSMDMHQHQHRVDVVRVLATGHHADDQVETVLMRLGAGSSVLGLGGMRPVRRFGMAMGNKAGNFGWFGHEGLDRWIVRPLLDVSKDRILATCELHKIRYVLDRTNFQPDLTLRNAIRHVLASNEKKRHSAEEPVVREPPALPPVLADKIIRIKTASEDLKIPVPIHLMASRESLHEAVHSSSRYLSDIESKVSAYLNRFSVQAPPGTFILAADKLSATVTDPLAQLVMVLRILRYISPHPWGSTRAQAGRRRDSLQRIAQRVWDPDPTSKARTRFEAGANVLWTPLRISRGGRLKHGQPKQDERFGWLASRAPPSRHRERGLDRDISTELLPPKRHAEVLHDNRFLITFRLEAVPPGDPVLTSVIEGSGKVMLVLGGRWLWPQVVWRRKGEDDVVVARISAPELLWYKPARGTRRKYSTRQSSEKVQKGHPSWQDIIDFKFIRVLEEP</sequence>
<evidence type="ECO:0000256" key="7">
    <source>
        <dbReference type="SAM" id="MobiDB-lite"/>
    </source>
</evidence>
<dbReference type="PANTHER" id="PTHR43033">
    <property type="entry name" value="TRNA(ILE)-LYSIDINE SYNTHASE-RELATED"/>
    <property type="match status" value="1"/>
</dbReference>
<dbReference type="CDD" id="cd01992">
    <property type="entry name" value="TilS_N"/>
    <property type="match status" value="1"/>
</dbReference>
<feature type="domain" description="tRNA(Ile)-lysidine/2-thiocytidine synthase N-terminal" evidence="8">
    <location>
        <begin position="31"/>
        <end position="280"/>
    </location>
</feature>
<evidence type="ECO:0000259" key="8">
    <source>
        <dbReference type="Pfam" id="PF01171"/>
    </source>
</evidence>
<dbReference type="OrthoDB" id="434144at2759"/>
<gene>
    <name evidence="9" type="ORF">DFH94DRAFT_670897</name>
</gene>
<evidence type="ECO:0000313" key="9">
    <source>
        <dbReference type="EMBL" id="KAF8478523.1"/>
    </source>
</evidence>
<feature type="region of interest" description="Disordered" evidence="7">
    <location>
        <begin position="115"/>
        <end position="138"/>
    </location>
</feature>
<evidence type="ECO:0000256" key="4">
    <source>
        <dbReference type="ARBA" id="ARBA00022741"/>
    </source>
</evidence>
<dbReference type="SUPFAM" id="SSF52402">
    <property type="entry name" value="Adenine nucleotide alpha hydrolases-like"/>
    <property type="match status" value="1"/>
</dbReference>
<dbReference type="Gene3D" id="3.40.50.620">
    <property type="entry name" value="HUPs"/>
    <property type="match status" value="1"/>
</dbReference>